<organism evidence="1 2">
    <name type="scientific">Flavivirga algicola</name>
    <dbReference type="NCBI Taxonomy" id="2729136"/>
    <lineage>
        <taxon>Bacteria</taxon>
        <taxon>Pseudomonadati</taxon>
        <taxon>Bacteroidota</taxon>
        <taxon>Flavobacteriia</taxon>
        <taxon>Flavobacteriales</taxon>
        <taxon>Flavobacteriaceae</taxon>
        <taxon>Flavivirga</taxon>
    </lineage>
</organism>
<accession>A0ABX1RTA8</accession>
<dbReference type="Proteomes" id="UP000746690">
    <property type="component" value="Unassembled WGS sequence"/>
</dbReference>
<protein>
    <recommendedName>
        <fullName evidence="3">Outer membrane protein beta-barrel domain-containing protein</fullName>
    </recommendedName>
</protein>
<dbReference type="SUPFAM" id="SSF56935">
    <property type="entry name" value="Porins"/>
    <property type="match status" value="1"/>
</dbReference>
<reference evidence="1 2" key="1">
    <citation type="submission" date="2020-04" db="EMBL/GenBank/DDBJ databases">
        <title>A Flavivirga sp. nov.</title>
        <authorList>
            <person name="Sun X."/>
        </authorList>
    </citation>
    <scope>NUCLEOTIDE SEQUENCE [LARGE SCALE GENOMIC DNA]</scope>
    <source>
        <strain evidence="1 2">Y03</strain>
    </source>
</reference>
<name>A0ABX1RTA8_9FLAO</name>
<dbReference type="EMBL" id="JABBHF010000001">
    <property type="protein sequence ID" value="NMH85953.1"/>
    <property type="molecule type" value="Genomic_DNA"/>
</dbReference>
<evidence type="ECO:0008006" key="3">
    <source>
        <dbReference type="Google" id="ProtNLM"/>
    </source>
</evidence>
<gene>
    <name evidence="1" type="ORF">HHX25_00400</name>
</gene>
<sequence length="838" mass="96028">MSITDFNTDKLYGKHLTKFFLSWILMMISGYVTAQDLGQIGKAKLFRLTGGVSANSVFYEGKSNREPFTYFLNGNVNLNISNVYNIPFSFSYSNQKFNSSNPFSFNRLSIHPSYKWATVHIGDVNMTFSPYTLNGHQFTGVGFDLTPAGKWKLSAMYGRLLKQSEYDAEASESTPAYKRMGYGFKAGYDNEKTRIALILFKAKDEENSIKNPVPAELELQAKENVVLSIEGGIKVFEKGEIQIEGATSSITENLNATEEGEQGGLFALLMDTNVTTSTYKAYNVSFNYPVGSGSLGVGYEYIDPEYRTLGAYFFNNDLENFTVNAYQNIFDNKVNITVNGGIQRDDLKNTKSSQLQRVVTAVNVNYNASEKLTISTAYSNFQSYTNIKNQFDYINEVSQFDHLDTLNFQQISQNTNININYLLKNTETNNQNISFNGSLNNAVNKQGGNVVENGTSNFYNGNVAYSLGYPASQFTVSGSVNVSYSKVGGATSTTYGPILSANKSFFDKSLRTSGSLSYNQSHVDSKKQSEVANLRLGGNYSLKKKHNFNLNLLTQYRKNNASSQVEFTAILGYNYILDKIKVPKIKFPGAKPKEKKKAPKEKKGQWISFKYRDSLYEGTLPQINDQLYSLQRHSRFDFIPAYKKEELKMLRLIAAQERNTRIYRPKALDFLKALYSYEDFLAQYHELIFNTLLELKVDMYRLDEAFEGEFVKAKIEVDNHELFKLSEQERKNKPEELQKKFKDLKFDEKVALDKLIAHRWMLEYIEKYKVIEDLQKPDKFLTEVMEEEKDNIFRMWDRDDPKPKVQLYIITKIIAHYNMKSKTYTDKDKVELKYINRR</sequence>
<evidence type="ECO:0000313" key="2">
    <source>
        <dbReference type="Proteomes" id="UP000746690"/>
    </source>
</evidence>
<dbReference type="RefSeq" id="WP_169668944.1">
    <property type="nucleotide sequence ID" value="NZ_JABBHF010000001.1"/>
</dbReference>
<evidence type="ECO:0000313" key="1">
    <source>
        <dbReference type="EMBL" id="NMH85953.1"/>
    </source>
</evidence>
<comment type="caution">
    <text evidence="1">The sequence shown here is derived from an EMBL/GenBank/DDBJ whole genome shotgun (WGS) entry which is preliminary data.</text>
</comment>
<keyword evidence="2" id="KW-1185">Reference proteome</keyword>
<proteinExistence type="predicted"/>